<dbReference type="Gene3D" id="3.90.400.10">
    <property type="entry name" value="Oligo-1,6-glucosidase, Domain 2"/>
    <property type="match status" value="1"/>
</dbReference>
<dbReference type="PANTHER" id="PTHR10357">
    <property type="entry name" value="ALPHA-AMYLASE FAMILY MEMBER"/>
    <property type="match status" value="1"/>
</dbReference>
<keyword evidence="6" id="KW-0462">Maltose metabolism</keyword>
<evidence type="ECO:0000313" key="10">
    <source>
        <dbReference type="EMBL" id="TQB67618.1"/>
    </source>
</evidence>
<dbReference type="OrthoDB" id="1740265at2759"/>
<keyword evidence="5" id="KW-0326">Glycosidase</keyword>
<dbReference type="FunFam" id="3.90.400.10:FF:000003">
    <property type="entry name" value="Probable alpha-glucosidase (Maltase)"/>
    <property type="match status" value="1"/>
</dbReference>
<feature type="domain" description="Glycosyl hydrolase family 13 catalytic" evidence="9">
    <location>
        <begin position="24"/>
        <end position="452"/>
    </location>
</feature>
<dbReference type="GO" id="GO:0005987">
    <property type="term" value="P:sucrose catabolic process"/>
    <property type="evidence" value="ECO:0007669"/>
    <property type="project" value="TreeGrafter"/>
</dbReference>
<dbReference type="Gene3D" id="2.60.40.1180">
    <property type="entry name" value="Golgi alpha-mannosidase II"/>
    <property type="match status" value="1"/>
</dbReference>
<keyword evidence="11" id="KW-1185">Reference proteome</keyword>
<comment type="caution">
    <text evidence="10">The sequence shown here is derived from an EMBL/GenBank/DDBJ whole genome shotgun (WGS) entry which is preliminary data.</text>
</comment>
<evidence type="ECO:0000256" key="1">
    <source>
        <dbReference type="ARBA" id="ARBA00001657"/>
    </source>
</evidence>
<comment type="catalytic activity">
    <reaction evidence="1">
        <text>Hydrolysis of terminal, non-reducing (1-&gt;4)-linked alpha-D-glucose residues with release of alpha-D-glucose.</text>
        <dbReference type="EC" id="3.2.1.20"/>
    </reaction>
</comment>
<evidence type="ECO:0000256" key="6">
    <source>
        <dbReference type="ARBA" id="ARBA00026248"/>
    </source>
</evidence>
<evidence type="ECO:0000313" key="11">
    <source>
        <dbReference type="Proteomes" id="UP000319663"/>
    </source>
</evidence>
<dbReference type="SUPFAM" id="SSF51445">
    <property type="entry name" value="(Trans)glycosidases"/>
    <property type="match status" value="1"/>
</dbReference>
<dbReference type="InterPro" id="IPR017853">
    <property type="entry name" value="GH"/>
</dbReference>
<dbReference type="AlphaFoldDB" id="A0A507QGJ0"/>
<evidence type="ECO:0000256" key="2">
    <source>
        <dbReference type="ARBA" id="ARBA00008061"/>
    </source>
</evidence>
<keyword evidence="4" id="KW-0378">Hydrolase</keyword>
<evidence type="ECO:0000256" key="7">
    <source>
        <dbReference type="ARBA" id="ARBA00041343"/>
    </source>
</evidence>
<dbReference type="GO" id="GO:0033934">
    <property type="term" value="F:glucan 1,4-alpha-maltotriohydrolase activity"/>
    <property type="evidence" value="ECO:0007669"/>
    <property type="project" value="TreeGrafter"/>
</dbReference>
<dbReference type="GO" id="GO:0004556">
    <property type="term" value="F:alpha-amylase activity"/>
    <property type="evidence" value="ECO:0007669"/>
    <property type="project" value="TreeGrafter"/>
</dbReference>
<evidence type="ECO:0000256" key="8">
    <source>
        <dbReference type="ARBA" id="ARBA00073730"/>
    </source>
</evidence>
<comment type="similarity">
    <text evidence="2">Belongs to the glycosyl hydrolase 13 family.</text>
</comment>
<dbReference type="FunFam" id="3.20.20.80:FF:000064">
    <property type="entry name" value="Oligo-1,6-glucosidase"/>
    <property type="match status" value="1"/>
</dbReference>
<dbReference type="GO" id="GO:0000025">
    <property type="term" value="P:maltose catabolic process"/>
    <property type="evidence" value="ECO:0007669"/>
    <property type="project" value="TreeGrafter"/>
</dbReference>
<protein>
    <recommendedName>
        <fullName evidence="8">Alpha-glucosidase</fullName>
        <ecNumber evidence="3">3.2.1.20</ecNumber>
    </recommendedName>
    <alternativeName>
        <fullName evidence="7">Maltase</fullName>
    </alternativeName>
</protein>
<dbReference type="EC" id="3.2.1.20" evidence="3"/>
<dbReference type="STRING" id="5098.A0A507QGJ0"/>
<dbReference type="SMART" id="SM00642">
    <property type="entry name" value="Aamy"/>
    <property type="match status" value="1"/>
</dbReference>
<dbReference type="FunFam" id="3.20.20.80:FF:000087">
    <property type="entry name" value="Oligo-1,6-glucosidase IMA1"/>
    <property type="match status" value="1"/>
</dbReference>
<gene>
    <name evidence="10" type="ORF">MPDQ_005109</name>
</gene>
<dbReference type="GO" id="GO:0004574">
    <property type="term" value="F:oligo-1,6-glucosidase activity"/>
    <property type="evidence" value="ECO:0007669"/>
    <property type="project" value="TreeGrafter"/>
</dbReference>
<dbReference type="GO" id="GO:0004575">
    <property type="term" value="F:sucrose alpha-glucosidase activity"/>
    <property type="evidence" value="ECO:0007669"/>
    <property type="project" value="TreeGrafter"/>
</dbReference>
<reference evidence="10 11" key="1">
    <citation type="submission" date="2019-06" db="EMBL/GenBank/DDBJ databases">
        <title>Wine fermentation using esterase from Monascus purpureus.</title>
        <authorList>
            <person name="Geng C."/>
            <person name="Zhang Y."/>
        </authorList>
    </citation>
    <scope>NUCLEOTIDE SEQUENCE [LARGE SCALE GENOMIC DNA]</scope>
    <source>
        <strain evidence="10">HQ1</strain>
    </source>
</reference>
<evidence type="ECO:0000259" key="9">
    <source>
        <dbReference type="SMART" id="SM00642"/>
    </source>
</evidence>
<dbReference type="InterPro" id="IPR006047">
    <property type="entry name" value="GH13_cat_dom"/>
</dbReference>
<dbReference type="Proteomes" id="UP000319663">
    <property type="component" value="Unassembled WGS sequence"/>
</dbReference>
<dbReference type="EMBL" id="VIFY01000346">
    <property type="protein sequence ID" value="TQB67618.1"/>
    <property type="molecule type" value="Genomic_DNA"/>
</dbReference>
<dbReference type="InterPro" id="IPR045857">
    <property type="entry name" value="O16G_dom_2"/>
</dbReference>
<sequence>MSQPTPTTTTSSSTPWWKTAAIYQIYPASFKDSNGDGIGDLPGIIGKLDYIQSLGVDAIWLCPMYDSPQHDMGYDISDYEAVYAPYGTVADVETLIAACHERGMRILLDLVINHTSDQHAWFKESRSSKTNPKRNWYIWRPARYDADGTRRPPNNWRSTFGGSAWEWDEETQEYYLHLFAVQQPDLNWELSETRVAIYESAVEFWLRKGIDGFRVDTVNMYSKPLDFPDAPVIDPTLDCQPAYSLYCNGPRIHEFLRELGHILQRYNAMTVGELPHTPRMADVLDYVSAKQKQLSMVFQFDLVDIGFGAGLRYDTSPRNWTLSDLRARVARTQALVDGSTDGWSTTFLENHDQARSVSRFGCDDAVTHPELWERSAKMLAMFVASLSGTLFVYQGQEIGMANAPADWDIEEEYKDLDSLNYYNYVKEHRRDDPGALARAKAALAHLARDHGRMPMQWDATPNAGFTTASAKPWMRVHDNYPTLNVKRQVHRPASVLAFWRELLRVRRANAAVFAEGVFADTDASNEAVFVFEKRAVQQKLVVALNFTADRQVVDLAASLGGTYKTLLKNYEEEPLDALQPYEGRIYLVQ</sequence>
<dbReference type="Gene3D" id="3.20.20.80">
    <property type="entry name" value="Glycosidases"/>
    <property type="match status" value="1"/>
</dbReference>
<dbReference type="PANTHER" id="PTHR10357:SF179">
    <property type="entry name" value="NEUTRAL AND BASIC AMINO ACID TRANSPORT PROTEIN RBAT"/>
    <property type="match status" value="1"/>
</dbReference>
<dbReference type="GO" id="GO:0004558">
    <property type="term" value="F:alpha-1,4-glucosidase activity"/>
    <property type="evidence" value="ECO:0007669"/>
    <property type="project" value="UniProtKB-EC"/>
</dbReference>
<evidence type="ECO:0000256" key="3">
    <source>
        <dbReference type="ARBA" id="ARBA00012741"/>
    </source>
</evidence>
<dbReference type="CDD" id="cd11333">
    <property type="entry name" value="AmyAc_SI_OligoGlu_DGase"/>
    <property type="match status" value="1"/>
</dbReference>
<dbReference type="SUPFAM" id="SSF51011">
    <property type="entry name" value="Glycosyl hydrolase domain"/>
    <property type="match status" value="1"/>
</dbReference>
<name>A0A507QGJ0_MONPU</name>
<accession>A0A507QGJ0</accession>
<proteinExistence type="inferred from homology"/>
<dbReference type="Pfam" id="PF00128">
    <property type="entry name" value="Alpha-amylase"/>
    <property type="match status" value="1"/>
</dbReference>
<evidence type="ECO:0000256" key="5">
    <source>
        <dbReference type="ARBA" id="ARBA00023295"/>
    </source>
</evidence>
<evidence type="ECO:0000256" key="4">
    <source>
        <dbReference type="ARBA" id="ARBA00022801"/>
    </source>
</evidence>
<dbReference type="InterPro" id="IPR013780">
    <property type="entry name" value="Glyco_hydro_b"/>
</dbReference>
<organism evidence="10 11">
    <name type="scientific">Monascus purpureus</name>
    <name type="common">Red mold</name>
    <name type="synonym">Monascus anka</name>
    <dbReference type="NCBI Taxonomy" id="5098"/>
    <lineage>
        <taxon>Eukaryota</taxon>
        <taxon>Fungi</taxon>
        <taxon>Dikarya</taxon>
        <taxon>Ascomycota</taxon>
        <taxon>Pezizomycotina</taxon>
        <taxon>Eurotiomycetes</taxon>
        <taxon>Eurotiomycetidae</taxon>
        <taxon>Eurotiales</taxon>
        <taxon>Aspergillaceae</taxon>
        <taxon>Monascus</taxon>
    </lineage>
</organism>